<feature type="compositionally biased region" description="Polar residues" evidence="1">
    <location>
        <begin position="23"/>
        <end position="35"/>
    </location>
</feature>
<dbReference type="AlphaFoldDB" id="A0A7J8BYD2"/>
<dbReference type="EMBL" id="JACASF010000022">
    <property type="protein sequence ID" value="KAF6403602.1"/>
    <property type="molecule type" value="Genomic_DNA"/>
</dbReference>
<proteinExistence type="predicted"/>
<organism evidence="2 3">
    <name type="scientific">Molossus molossus</name>
    <name type="common">Pallas' mastiff bat</name>
    <name type="synonym">Vespertilio molossus</name>
    <dbReference type="NCBI Taxonomy" id="27622"/>
    <lineage>
        <taxon>Eukaryota</taxon>
        <taxon>Metazoa</taxon>
        <taxon>Chordata</taxon>
        <taxon>Craniata</taxon>
        <taxon>Vertebrata</taxon>
        <taxon>Euteleostomi</taxon>
        <taxon>Mammalia</taxon>
        <taxon>Eutheria</taxon>
        <taxon>Laurasiatheria</taxon>
        <taxon>Chiroptera</taxon>
        <taxon>Yangochiroptera</taxon>
        <taxon>Molossidae</taxon>
        <taxon>Molossus</taxon>
    </lineage>
</organism>
<dbReference type="Proteomes" id="UP000550707">
    <property type="component" value="Unassembled WGS sequence"/>
</dbReference>
<evidence type="ECO:0000313" key="2">
    <source>
        <dbReference type="EMBL" id="KAF6403602.1"/>
    </source>
</evidence>
<dbReference type="InParanoid" id="A0A7J8BYD2"/>
<evidence type="ECO:0000256" key="1">
    <source>
        <dbReference type="SAM" id="MobiDB-lite"/>
    </source>
</evidence>
<name>A0A7J8BYD2_MOLMO</name>
<gene>
    <name evidence="2" type="ORF">HJG59_010020</name>
</gene>
<protein>
    <submittedName>
        <fullName evidence="2">Uncharacterized protein</fullName>
    </submittedName>
</protein>
<accession>A0A7J8BYD2</accession>
<feature type="region of interest" description="Disordered" evidence="1">
    <location>
        <begin position="1"/>
        <end position="39"/>
    </location>
</feature>
<keyword evidence="3" id="KW-1185">Reference proteome</keyword>
<evidence type="ECO:0000313" key="3">
    <source>
        <dbReference type="Proteomes" id="UP000550707"/>
    </source>
</evidence>
<comment type="caution">
    <text evidence="2">The sequence shown here is derived from an EMBL/GenBank/DDBJ whole genome shotgun (WGS) entry which is preliminary data.</text>
</comment>
<sequence>MKKGGGLKGMHAKEASVNRKGQRASQGGQWQSQPLLSRKGSVPPGSIHLLVSVSEAIWVDDGATGRYNIFEQGNVVPLCLILPHSSLRTPTHKTFFSHHFLPKVSLAPLSPKGSRHSLLCLCLFPSTDVLPAMSQLGDLTYLTSLIKRKHLCASHKGQ</sequence>
<reference evidence="2 3" key="1">
    <citation type="journal article" date="2020" name="Nature">
        <title>Six reference-quality genomes reveal evolution of bat adaptations.</title>
        <authorList>
            <person name="Jebb D."/>
            <person name="Huang Z."/>
            <person name="Pippel M."/>
            <person name="Hughes G.M."/>
            <person name="Lavrichenko K."/>
            <person name="Devanna P."/>
            <person name="Winkler S."/>
            <person name="Jermiin L.S."/>
            <person name="Skirmuntt E.C."/>
            <person name="Katzourakis A."/>
            <person name="Burkitt-Gray L."/>
            <person name="Ray D.A."/>
            <person name="Sullivan K.A.M."/>
            <person name="Roscito J.G."/>
            <person name="Kirilenko B.M."/>
            <person name="Davalos L.M."/>
            <person name="Corthals A.P."/>
            <person name="Power M.L."/>
            <person name="Jones G."/>
            <person name="Ransome R.D."/>
            <person name="Dechmann D.K.N."/>
            <person name="Locatelli A.G."/>
            <person name="Puechmaille S.J."/>
            <person name="Fedrigo O."/>
            <person name="Jarvis E.D."/>
            <person name="Hiller M."/>
            <person name="Vernes S.C."/>
            <person name="Myers E.W."/>
            <person name="Teeling E.C."/>
        </authorList>
    </citation>
    <scope>NUCLEOTIDE SEQUENCE [LARGE SCALE GENOMIC DNA]</scope>
    <source>
        <strain evidence="2">MMolMol1</strain>
        <tissue evidence="2">Muscle</tissue>
    </source>
</reference>